<feature type="compositionally biased region" description="Basic and acidic residues" evidence="2">
    <location>
        <begin position="144"/>
        <end position="153"/>
    </location>
</feature>
<name>A0A9P6W5J2_RHOMI</name>
<feature type="region of interest" description="Disordered" evidence="2">
    <location>
        <begin position="62"/>
        <end position="226"/>
    </location>
</feature>
<dbReference type="InterPro" id="IPR039367">
    <property type="entry name" value="Och1-like"/>
</dbReference>
<accession>A0A9P6W5J2</accession>
<keyword evidence="3" id="KW-0328">Glycosyltransferase</keyword>
<dbReference type="GO" id="GO:0006487">
    <property type="term" value="P:protein N-linked glycosylation"/>
    <property type="evidence" value="ECO:0007669"/>
    <property type="project" value="TreeGrafter"/>
</dbReference>
<dbReference type="EMBL" id="PUHQ01000014">
    <property type="protein sequence ID" value="KAG0664383.1"/>
    <property type="molecule type" value="Genomic_DNA"/>
</dbReference>
<dbReference type="PANTHER" id="PTHR31834">
    <property type="entry name" value="INITIATION-SPECIFIC ALPHA-1,6-MANNOSYLTRANSFERASE"/>
    <property type="match status" value="1"/>
</dbReference>
<feature type="compositionally biased region" description="Low complexity" evidence="2">
    <location>
        <begin position="813"/>
        <end position="826"/>
    </location>
</feature>
<dbReference type="Gene3D" id="3.90.550.20">
    <property type="match status" value="1"/>
</dbReference>
<dbReference type="Pfam" id="PF04488">
    <property type="entry name" value="Gly_transf_sug"/>
    <property type="match status" value="1"/>
</dbReference>
<evidence type="ECO:0000256" key="2">
    <source>
        <dbReference type="SAM" id="MobiDB-lite"/>
    </source>
</evidence>
<feature type="compositionally biased region" description="Pro residues" evidence="2">
    <location>
        <begin position="510"/>
        <end position="522"/>
    </location>
</feature>
<feature type="compositionally biased region" description="Low complexity" evidence="2">
    <location>
        <begin position="403"/>
        <end position="415"/>
    </location>
</feature>
<evidence type="ECO:0000313" key="4">
    <source>
        <dbReference type="Proteomes" id="UP000777482"/>
    </source>
</evidence>
<feature type="compositionally biased region" description="Low complexity" evidence="2">
    <location>
        <begin position="62"/>
        <end position="98"/>
    </location>
</feature>
<dbReference type="GO" id="GO:0000009">
    <property type="term" value="F:alpha-1,6-mannosyltransferase activity"/>
    <property type="evidence" value="ECO:0007669"/>
    <property type="project" value="InterPro"/>
</dbReference>
<feature type="compositionally biased region" description="Polar residues" evidence="2">
    <location>
        <begin position="915"/>
        <end position="927"/>
    </location>
</feature>
<comment type="similarity">
    <text evidence="1">Belongs to the glycosyltransferase 32 family.</text>
</comment>
<evidence type="ECO:0000256" key="1">
    <source>
        <dbReference type="ARBA" id="ARBA00009003"/>
    </source>
</evidence>
<comment type="caution">
    <text evidence="3">The sequence shown here is derived from an EMBL/GenBank/DDBJ whole genome shotgun (WGS) entry which is preliminary data.</text>
</comment>
<feature type="region of interest" description="Disordered" evidence="2">
    <location>
        <begin position="504"/>
        <end position="533"/>
    </location>
</feature>
<organism evidence="3 4">
    <name type="scientific">Rhodotorula mucilaginosa</name>
    <name type="common">Yeast</name>
    <name type="synonym">Rhodotorula rubra</name>
    <dbReference type="NCBI Taxonomy" id="5537"/>
    <lineage>
        <taxon>Eukaryota</taxon>
        <taxon>Fungi</taxon>
        <taxon>Dikarya</taxon>
        <taxon>Basidiomycota</taxon>
        <taxon>Pucciniomycotina</taxon>
        <taxon>Microbotryomycetes</taxon>
        <taxon>Sporidiobolales</taxon>
        <taxon>Sporidiobolaceae</taxon>
        <taxon>Rhodotorula</taxon>
    </lineage>
</organism>
<dbReference type="Proteomes" id="UP000777482">
    <property type="component" value="Unassembled WGS sequence"/>
</dbReference>
<feature type="region of interest" description="Disordered" evidence="2">
    <location>
        <begin position="353"/>
        <end position="373"/>
    </location>
</feature>
<feature type="region of interest" description="Disordered" evidence="2">
    <location>
        <begin position="901"/>
        <end position="932"/>
    </location>
</feature>
<dbReference type="OrthoDB" id="409543at2759"/>
<reference evidence="3 4" key="1">
    <citation type="submission" date="2020-11" db="EMBL/GenBank/DDBJ databases">
        <title>Kefir isolates.</title>
        <authorList>
            <person name="Marcisauskas S."/>
            <person name="Kim Y."/>
            <person name="Blasche S."/>
        </authorList>
    </citation>
    <scope>NUCLEOTIDE SEQUENCE [LARGE SCALE GENOMIC DNA]</scope>
    <source>
        <strain evidence="3 4">KR</strain>
    </source>
</reference>
<feature type="compositionally biased region" description="Polar residues" evidence="2">
    <location>
        <begin position="802"/>
        <end position="812"/>
    </location>
</feature>
<gene>
    <name evidence="3" type="primary">OCH1</name>
    <name evidence="3" type="ORF">C6P46_001428</name>
</gene>
<proteinExistence type="inferred from homology"/>
<dbReference type="PANTHER" id="PTHR31834:SF1">
    <property type="entry name" value="INITIATION-SPECIFIC ALPHA-1,6-MANNOSYLTRANSFERASE"/>
    <property type="match status" value="1"/>
</dbReference>
<keyword evidence="4" id="KW-1185">Reference proteome</keyword>
<feature type="region of interest" description="Disordered" evidence="2">
    <location>
        <begin position="796"/>
        <end position="830"/>
    </location>
</feature>
<protein>
    <submittedName>
        <fullName evidence="3">Membrane-bound alpha-1,6- mannosyltransferase Initiation-specific</fullName>
    </submittedName>
</protein>
<feature type="region of interest" description="Disordered" evidence="2">
    <location>
        <begin position="403"/>
        <end position="426"/>
    </location>
</feature>
<sequence>MYRIRLGMGKHGIRVSPCFLRTNENLSPEVWQQQPRAGKEFLTSALVGDARRMRARLPRLASVAVHPSPSSSSPSSGSNPPSATSSTANTNTSSSRSVPFVSPTELFSRTPRHAQPAPLQPTRPATGISQLASKAAAVQGRHHVAVERTRPEGSHAGASGYLSHAGEEPESAAAAAAGPWRANPRLETTDEQRTQADREQAVAGPSRLRLSPAEETAPRCPSASPRRVRISKDHLENLLVSLPTSEPELYDFLRRAKTAYTSLPPEWLASFHAHPNLADCVSSRTYRFLVRVAFDASNLKLVRALLAEIKERGVRLDEVTKRAILRGYAGLGPRLRREDEAIRSALVDELGGAGRPTIRPTKRRNFGQPGKGSNDLDELWKGWAVRGRDRRLREHVDALLSPAAAAATSPPKSTSGKVSPAFSSSPRAWRANFRPNAAMAATTATAGSTPMKRIALSRPPILIPPFAHTLPGSDIAGLSQALIGTGRRAEAFDLAETWLTVNRPVFHEPPTSPRDPDPPPSPTDADLAAVRQSGRKSPSLAVYLRQASTYHSTAVVLLNILLKPLFLERAPTPAIRSFIASFVETHSADRPAPPLVPDVVTLRTLVTGVLGSPTAWDRATSLVDWFGYQWGIPVADPCTSTRHHFLPPSEIESDRLAVGPPTAAAAEVARRTDAVPHLLLVKPHAVVPPDIALLLLRHASDQYSRGLFAQSANRRRVWRQGIRAWWRAFDKDESATDVWTGQKARTVLRKAVKVGLFKPKARTQIRRAPSYRLSRPPRALVRDRFALPAAASSTLSDRHDSASTAPDRSSAVTLLTASSGSPTSPTSHRRWTTKAGQFALTKRKWIALAVVYAVLVVAWLRGWQPHAWLRRTISAPNYPAIRLNPGERAIFDAYGQPHIYPPRKDGEEAAGGATAQDSEATTGTTSLGPEADNVYHLSDSSPALYLHTLEQFLFKHFPPTDTDATDPDSLLSVLRSFFPSPSEPPYNAAIPHQIFLTAANQQDFAQKEPKTQTWADRNSGWAIQKQDDEQADAWVRRRFALSSDAQIPDDEKSSSPGASSSAGIVAAWDRLSEPAVLRSDFWRYLVLAVDGGVYTDTDVECLKSIAQWGEDPDWRGSRPESYQEPALIVGVEADVGDRKDWHQISQWTMASARGHPVMLDTVRRVVEMALEDKNATSRSVMERTGPGPFTDAVLSYLRVQYRKSWGELRGLGGNGWRFRASQDAPELLRASRYGGALPERWGDTKVLSITGFSPGVGHMGSLDVNDAAAMALHGFAGSWRGQKGADI</sequence>
<dbReference type="InterPro" id="IPR029044">
    <property type="entry name" value="Nucleotide-diphossugar_trans"/>
</dbReference>
<dbReference type="SUPFAM" id="SSF53448">
    <property type="entry name" value="Nucleotide-diphospho-sugar transferases"/>
    <property type="match status" value="1"/>
</dbReference>
<dbReference type="GO" id="GO:0000136">
    <property type="term" value="C:mannan polymerase complex"/>
    <property type="evidence" value="ECO:0007669"/>
    <property type="project" value="TreeGrafter"/>
</dbReference>
<evidence type="ECO:0000313" key="3">
    <source>
        <dbReference type="EMBL" id="KAG0664383.1"/>
    </source>
</evidence>
<keyword evidence="3" id="KW-0808">Transferase</keyword>
<dbReference type="InterPro" id="IPR007577">
    <property type="entry name" value="GlycoTrfase_DXD_sugar-bd_CS"/>
</dbReference>
<feature type="compositionally biased region" description="Basic and acidic residues" evidence="2">
    <location>
        <begin position="187"/>
        <end position="200"/>
    </location>
</feature>